<dbReference type="CDD" id="cd18790">
    <property type="entry name" value="SF2_C_UvrB"/>
    <property type="match status" value="1"/>
</dbReference>
<accession>A0A101HH56</accession>
<evidence type="ECO:0000256" key="1">
    <source>
        <dbReference type="ARBA" id="ARBA00004496"/>
    </source>
</evidence>
<protein>
    <recommendedName>
        <fullName evidence="11 12">UvrABC system protein B</fullName>
        <shortName evidence="12">Protein UvrB</shortName>
    </recommendedName>
    <alternativeName>
        <fullName evidence="12">Excinuclease ABC subunit B</fullName>
    </alternativeName>
</protein>
<comment type="caution">
    <text evidence="17">The sequence shown here is derived from an EMBL/GenBank/DDBJ whole genome shotgun (WGS) entry which is preliminary data.</text>
</comment>
<dbReference type="InterPro" id="IPR014001">
    <property type="entry name" value="Helicase_ATP-bd"/>
</dbReference>
<dbReference type="GO" id="GO:0009381">
    <property type="term" value="F:excinuclease ABC activity"/>
    <property type="evidence" value="ECO:0007669"/>
    <property type="project" value="UniProtKB-UniRule"/>
</dbReference>
<keyword evidence="4 12" id="KW-0547">Nucleotide-binding</keyword>
<keyword evidence="12 13" id="KW-0742">SOS response</keyword>
<dbReference type="GO" id="GO:0016887">
    <property type="term" value="F:ATP hydrolysis activity"/>
    <property type="evidence" value="ECO:0007669"/>
    <property type="project" value="InterPro"/>
</dbReference>
<dbReference type="Pfam" id="PF00271">
    <property type="entry name" value="Helicase_C"/>
    <property type="match status" value="1"/>
</dbReference>
<dbReference type="AlphaFoldDB" id="A0A101HH56"/>
<comment type="subcellular location">
    <subcellularLocation>
        <location evidence="1 12 13">Cytoplasm</location>
    </subcellularLocation>
</comment>
<evidence type="ECO:0000259" key="14">
    <source>
        <dbReference type="PROSITE" id="PS50151"/>
    </source>
</evidence>
<dbReference type="Gene3D" id="3.40.50.300">
    <property type="entry name" value="P-loop containing nucleotide triphosphate hydrolases"/>
    <property type="match status" value="3"/>
</dbReference>
<dbReference type="Proteomes" id="UP000053904">
    <property type="component" value="Unassembled WGS sequence"/>
</dbReference>
<evidence type="ECO:0000256" key="2">
    <source>
        <dbReference type="ARBA" id="ARBA00008533"/>
    </source>
</evidence>
<evidence type="ECO:0000259" key="16">
    <source>
        <dbReference type="PROSITE" id="PS51194"/>
    </source>
</evidence>
<evidence type="ECO:0000256" key="9">
    <source>
        <dbReference type="ARBA" id="ARBA00023204"/>
    </source>
</evidence>
<dbReference type="HAMAP" id="MF_00204">
    <property type="entry name" value="UvrB"/>
    <property type="match status" value="1"/>
</dbReference>
<dbReference type="GO" id="GO:0009380">
    <property type="term" value="C:excinuclease repair complex"/>
    <property type="evidence" value="ECO:0007669"/>
    <property type="project" value="InterPro"/>
</dbReference>
<feature type="binding site" evidence="12">
    <location>
        <begin position="45"/>
        <end position="52"/>
    </location>
    <ligand>
        <name>ATP</name>
        <dbReference type="ChEBI" id="CHEBI:30616"/>
    </ligand>
</feature>
<dbReference type="PANTHER" id="PTHR24029">
    <property type="entry name" value="UVRABC SYSTEM PROTEIN B"/>
    <property type="match status" value="1"/>
</dbReference>
<dbReference type="PROSITE" id="PS51194">
    <property type="entry name" value="HELICASE_CTER"/>
    <property type="match status" value="1"/>
</dbReference>
<dbReference type="GO" id="GO:0005524">
    <property type="term" value="F:ATP binding"/>
    <property type="evidence" value="ECO:0007669"/>
    <property type="project" value="UniProtKB-UniRule"/>
</dbReference>
<feature type="domain" description="UVR" evidence="14">
    <location>
        <begin position="626"/>
        <end position="661"/>
    </location>
</feature>
<dbReference type="InterPro" id="IPR024759">
    <property type="entry name" value="UvrB_YAD/RRR_dom"/>
</dbReference>
<dbReference type="InterPro" id="IPR001650">
    <property type="entry name" value="Helicase_C-like"/>
</dbReference>
<feature type="domain" description="Helicase ATP-binding" evidence="15">
    <location>
        <begin position="32"/>
        <end position="190"/>
    </location>
</feature>
<dbReference type="SMART" id="SM00487">
    <property type="entry name" value="DEXDc"/>
    <property type="match status" value="1"/>
</dbReference>
<dbReference type="Pfam" id="PF04851">
    <property type="entry name" value="ResIII"/>
    <property type="match status" value="1"/>
</dbReference>
<sequence length="663" mass="77280">MIELAMLENNFQLQSKYKPSEDQKSVIKELTKNLVNGKEKQTLLGVTGSGKTFVMANLIEKYNKPTLVLSHNKTLAAQLYEEFTEFFPENAVKYFVSYYDYYQPESYIPSKDLYIEKESQVNDEIEAMRSSAMNAVLNRTDTVIVASVSCIYNIGNPENYENKALYLRRGTEIDLSTLSRELAFMQYERSTYDLERGQFRISGDTVEVYMKYDEFPVRIEFWGNEIDNISKIHPITRQKIEELSELDIFPATALVYERNTLLNAIEMIKRDLKNRVNFLRNIGKDVEAQRLEQKTMYDIEMMASVGYCKSMENYSIYFDGRRPGEAPYTLLDYFPDDYLLLVDESHITIPQVRGMYNGDRARKTNLIEYGFRLPTAYDNRPLNFKEFQKRQGKTIYISATPDEWEIQDSNNTVIELLTRPTGLLDPEIEVRSTENQIDDVISEIRNNVEKKQRVLVTTLTKRMAEDLTEYLKDIDIKVQYLHSDIDTIERVDILRDLRLGKYDVVVGINLLREGIDLPEVSLVIILDADKEGFLRSKTSLVQTIGRSARHVEGRVIMYADKVTDSMAYAIEETKRRRAYQTRYNREHNITPKSIEKEIRDSISKKKDEPDPTVDLDIEKLDMKQKRLLIKDLESKMLLAAENLQFEKAADLRDEIKEIKLKLK</sequence>
<dbReference type="SUPFAM" id="SSF52540">
    <property type="entry name" value="P-loop containing nucleoside triphosphate hydrolases"/>
    <property type="match status" value="2"/>
</dbReference>
<evidence type="ECO:0000256" key="7">
    <source>
        <dbReference type="ARBA" id="ARBA00022840"/>
    </source>
</evidence>
<evidence type="ECO:0000256" key="4">
    <source>
        <dbReference type="ARBA" id="ARBA00022741"/>
    </source>
</evidence>
<comment type="function">
    <text evidence="12">The UvrABC repair system catalyzes the recognition and processing of DNA lesions. A damage recognition complex composed of 2 UvrA and 2 UvrB subunits scans DNA for abnormalities. Upon binding of the UvrA(2)B(2) complex to a putative damaged site, the DNA wraps around one UvrB monomer. DNA wrap is dependent on ATP binding by UvrB and probably causes local melting of the DNA helix, facilitating insertion of UvrB beta-hairpin between the DNA strands. Then UvrB probes one DNA strand for the presence of a lesion. If a lesion is found the UvrA subunits dissociate and the UvrB-DNA preincision complex is formed. This complex is subsequently bound by UvrC and the second UvrB is released. If no lesion is found, the DNA wraps around the other UvrB subunit that will check the other stand for damage.</text>
</comment>
<evidence type="ECO:0000256" key="6">
    <source>
        <dbReference type="ARBA" id="ARBA00022769"/>
    </source>
</evidence>
<dbReference type="InterPro" id="IPR027417">
    <property type="entry name" value="P-loop_NTPase"/>
</dbReference>
<dbReference type="CDD" id="cd17916">
    <property type="entry name" value="DEXHc_UvrB"/>
    <property type="match status" value="1"/>
</dbReference>
<keyword evidence="5 12" id="KW-0227">DNA damage</keyword>
<keyword evidence="3 12" id="KW-0963">Cytoplasm</keyword>
<dbReference type="GO" id="GO:0003677">
    <property type="term" value="F:DNA binding"/>
    <property type="evidence" value="ECO:0007669"/>
    <property type="project" value="UniProtKB-UniRule"/>
</dbReference>
<keyword evidence="9 12" id="KW-0234">DNA repair</keyword>
<dbReference type="SMART" id="SM00490">
    <property type="entry name" value="HELICc"/>
    <property type="match status" value="1"/>
</dbReference>
<comment type="domain">
    <text evidence="12">The beta-hairpin motif is involved in DNA binding.</text>
</comment>
<evidence type="ECO:0000256" key="11">
    <source>
        <dbReference type="ARBA" id="ARBA00029504"/>
    </source>
</evidence>
<dbReference type="GO" id="GO:0006289">
    <property type="term" value="P:nucleotide-excision repair"/>
    <property type="evidence" value="ECO:0007669"/>
    <property type="project" value="UniProtKB-UniRule"/>
</dbReference>
<evidence type="ECO:0000256" key="13">
    <source>
        <dbReference type="RuleBase" id="RU003587"/>
    </source>
</evidence>
<dbReference type="SUPFAM" id="SSF46600">
    <property type="entry name" value="C-terminal UvrC-binding domain of UvrB"/>
    <property type="match status" value="1"/>
</dbReference>
<dbReference type="InterPro" id="IPR036876">
    <property type="entry name" value="UVR_dom_sf"/>
</dbReference>
<dbReference type="PROSITE" id="PS50151">
    <property type="entry name" value="UVR"/>
    <property type="match status" value="1"/>
</dbReference>
<dbReference type="NCBIfam" id="NF003673">
    <property type="entry name" value="PRK05298.1"/>
    <property type="match status" value="1"/>
</dbReference>
<dbReference type="Pfam" id="PF02151">
    <property type="entry name" value="UVR"/>
    <property type="match status" value="1"/>
</dbReference>
<gene>
    <name evidence="12" type="primary">uvrB</name>
    <name evidence="17" type="ORF">XD93_0733</name>
</gene>
<dbReference type="PATRIC" id="fig|1641389.3.peg.880"/>
<name>A0A101HH56_9BACT</name>
<keyword evidence="7 12" id="KW-0067">ATP-binding</keyword>
<comment type="subunit">
    <text evidence="10 12 13">Forms a heterotetramer with UvrA during the search for lesions. Interacts with UvrC in an incision complex.</text>
</comment>
<dbReference type="NCBIfam" id="TIGR00631">
    <property type="entry name" value="uvrb"/>
    <property type="match status" value="1"/>
</dbReference>
<dbReference type="Pfam" id="PF17757">
    <property type="entry name" value="UvrB_inter"/>
    <property type="match status" value="1"/>
</dbReference>
<organism evidence="17 18">
    <name type="scientific">candidate division WS6 bacterium 34_10</name>
    <dbReference type="NCBI Taxonomy" id="1641389"/>
    <lineage>
        <taxon>Bacteria</taxon>
        <taxon>Candidatus Dojkabacteria</taxon>
    </lineage>
</organism>
<evidence type="ECO:0000256" key="3">
    <source>
        <dbReference type="ARBA" id="ARBA00022490"/>
    </source>
</evidence>
<dbReference type="GO" id="GO:0005737">
    <property type="term" value="C:cytoplasm"/>
    <property type="evidence" value="ECO:0007669"/>
    <property type="project" value="UniProtKB-SubCell"/>
</dbReference>
<evidence type="ECO:0000313" key="18">
    <source>
        <dbReference type="Proteomes" id="UP000053904"/>
    </source>
</evidence>
<dbReference type="InterPro" id="IPR041471">
    <property type="entry name" value="UvrB_inter"/>
</dbReference>
<dbReference type="Pfam" id="PF12344">
    <property type="entry name" value="UvrB"/>
    <property type="match status" value="1"/>
</dbReference>
<dbReference type="InterPro" id="IPR001943">
    <property type="entry name" value="UVR_dom"/>
</dbReference>
<dbReference type="PANTHER" id="PTHR24029:SF0">
    <property type="entry name" value="UVRABC SYSTEM PROTEIN B"/>
    <property type="match status" value="1"/>
</dbReference>
<dbReference type="Gene3D" id="4.10.860.10">
    <property type="entry name" value="UVR domain"/>
    <property type="match status" value="1"/>
</dbReference>
<feature type="short sequence motif" description="Beta-hairpin" evidence="12">
    <location>
        <begin position="98"/>
        <end position="121"/>
    </location>
</feature>
<evidence type="ECO:0000256" key="10">
    <source>
        <dbReference type="ARBA" id="ARBA00026033"/>
    </source>
</evidence>
<evidence type="ECO:0000256" key="12">
    <source>
        <dbReference type="HAMAP-Rule" id="MF_00204"/>
    </source>
</evidence>
<comment type="similarity">
    <text evidence="2 12 13">Belongs to the UvrB family.</text>
</comment>
<evidence type="ECO:0000256" key="5">
    <source>
        <dbReference type="ARBA" id="ARBA00022763"/>
    </source>
</evidence>
<keyword evidence="8 12" id="KW-0267">Excision nuclease</keyword>
<dbReference type="InterPro" id="IPR004807">
    <property type="entry name" value="UvrB"/>
</dbReference>
<dbReference type="GO" id="GO:0009432">
    <property type="term" value="P:SOS response"/>
    <property type="evidence" value="ECO:0007669"/>
    <property type="project" value="UniProtKB-UniRule"/>
</dbReference>
<dbReference type="InterPro" id="IPR006935">
    <property type="entry name" value="Helicase/UvrB_N"/>
</dbReference>
<evidence type="ECO:0000256" key="8">
    <source>
        <dbReference type="ARBA" id="ARBA00022881"/>
    </source>
</evidence>
<feature type="domain" description="Helicase C-terminal" evidence="16">
    <location>
        <begin position="436"/>
        <end position="598"/>
    </location>
</feature>
<reference evidence="18" key="1">
    <citation type="journal article" date="2015" name="MBio">
        <title>Genome-Resolved Metagenomic Analysis Reveals Roles for Candidate Phyla and Other Microbial Community Members in Biogeochemical Transformations in Oil Reservoirs.</title>
        <authorList>
            <person name="Hu P."/>
            <person name="Tom L."/>
            <person name="Singh A."/>
            <person name="Thomas B.C."/>
            <person name="Baker B.J."/>
            <person name="Piceno Y.M."/>
            <person name="Andersen G.L."/>
            <person name="Banfield J.F."/>
        </authorList>
    </citation>
    <scope>NUCLEOTIDE SEQUENCE [LARGE SCALE GENOMIC DNA]</scope>
</reference>
<keyword evidence="6 12" id="KW-0228">DNA excision</keyword>
<proteinExistence type="inferred from homology"/>
<evidence type="ECO:0000313" key="17">
    <source>
        <dbReference type="EMBL" id="KUK76761.1"/>
    </source>
</evidence>
<dbReference type="PROSITE" id="PS51192">
    <property type="entry name" value="HELICASE_ATP_BIND_1"/>
    <property type="match status" value="1"/>
</dbReference>
<dbReference type="EMBL" id="LGGO01000107">
    <property type="protein sequence ID" value="KUK76761.1"/>
    <property type="molecule type" value="Genomic_DNA"/>
</dbReference>
<evidence type="ECO:0000259" key="15">
    <source>
        <dbReference type="PROSITE" id="PS51192"/>
    </source>
</evidence>